<proteinExistence type="predicted"/>
<gene>
    <name evidence="2" type="ORF">AAEO60_13805</name>
</gene>
<accession>A0ABU9IH33</accession>
<dbReference type="Proteomes" id="UP001497045">
    <property type="component" value="Unassembled WGS sequence"/>
</dbReference>
<protein>
    <submittedName>
        <fullName evidence="2">Uncharacterized protein</fullName>
    </submittedName>
</protein>
<comment type="caution">
    <text evidence="2">The sequence shown here is derived from an EMBL/GenBank/DDBJ whole genome shotgun (WGS) entry which is preliminary data.</text>
</comment>
<name>A0ABU9IH33_9SPHN</name>
<organism evidence="2 3">
    <name type="scientific">Aurantiacibacter gilvus</name>
    <dbReference type="NCBI Taxonomy" id="3139141"/>
    <lineage>
        <taxon>Bacteria</taxon>
        <taxon>Pseudomonadati</taxon>
        <taxon>Pseudomonadota</taxon>
        <taxon>Alphaproteobacteria</taxon>
        <taxon>Sphingomonadales</taxon>
        <taxon>Erythrobacteraceae</taxon>
        <taxon>Aurantiacibacter</taxon>
    </lineage>
</organism>
<evidence type="ECO:0000256" key="1">
    <source>
        <dbReference type="SAM" id="SignalP"/>
    </source>
</evidence>
<reference evidence="2 3" key="1">
    <citation type="submission" date="2024-04" db="EMBL/GenBank/DDBJ databases">
        <title>Aurantiacibacter sp. DGU6 16S ribosomal RNA gene Genome sequencing and assembly.</title>
        <authorList>
            <person name="Park S."/>
        </authorList>
    </citation>
    <scope>NUCLEOTIDE SEQUENCE [LARGE SCALE GENOMIC DNA]</scope>
    <source>
        <strain evidence="2 3">DGU6</strain>
    </source>
</reference>
<dbReference type="RefSeq" id="WP_341674289.1">
    <property type="nucleotide sequence ID" value="NZ_JBBYHV010000002.1"/>
</dbReference>
<feature type="chain" id="PRO_5047064209" evidence="1">
    <location>
        <begin position="25"/>
        <end position="303"/>
    </location>
</feature>
<evidence type="ECO:0000313" key="2">
    <source>
        <dbReference type="EMBL" id="MEL1251746.1"/>
    </source>
</evidence>
<feature type="signal peptide" evidence="1">
    <location>
        <begin position="1"/>
        <end position="24"/>
    </location>
</feature>
<keyword evidence="1" id="KW-0732">Signal</keyword>
<sequence>MAIGKVIATAASAFLAVTATPAFAQDESPRSFTMQGSWSLDAGDDYCRLAAVFANGSDEIAFALERNRAENFARLILVGDVIVPYRGTEEIGYRYQPENVQRTARFLRSETADGRAFFNLGLIQFDEVPSGPPDLTAVYNREDELAFATGINALLLDEGLRQPIRIETGYMRGPMQALQACTDDLLRVWGLDYQAHQTMTRRAAPVGPAYEWLASGTIGFGDFPLLGGGANPVRVMVSAEGEPTACHVHWPSLDADTNESICEQILENGEFTPALDAEGNPIASYWTVDPIFGLTRPFGGRRR</sequence>
<dbReference type="EMBL" id="JBBYHV010000002">
    <property type="protein sequence ID" value="MEL1251746.1"/>
    <property type="molecule type" value="Genomic_DNA"/>
</dbReference>
<keyword evidence="3" id="KW-1185">Reference proteome</keyword>
<evidence type="ECO:0000313" key="3">
    <source>
        <dbReference type="Proteomes" id="UP001497045"/>
    </source>
</evidence>